<accession>A0A1I1IBA9</accession>
<evidence type="ECO:0000313" key="2">
    <source>
        <dbReference type="EMBL" id="SFC33566.1"/>
    </source>
</evidence>
<proteinExistence type="predicted"/>
<dbReference type="RefSeq" id="WP_091963741.1">
    <property type="nucleotide sequence ID" value="NZ_FOLH01000004.1"/>
</dbReference>
<protein>
    <submittedName>
        <fullName evidence="2">Beta-lactamase superfamily domain-containing protein</fullName>
    </submittedName>
</protein>
<feature type="domain" description="Metallo-beta-lactamase" evidence="1">
    <location>
        <begin position="17"/>
        <end position="223"/>
    </location>
</feature>
<dbReference type="SUPFAM" id="SSF56281">
    <property type="entry name" value="Metallo-hydrolase/oxidoreductase"/>
    <property type="match status" value="1"/>
</dbReference>
<dbReference type="InterPro" id="IPR001279">
    <property type="entry name" value="Metallo-B-lactamas"/>
</dbReference>
<gene>
    <name evidence="2" type="ORF">SAMN05660443_2332</name>
</gene>
<dbReference type="Gene3D" id="3.60.15.10">
    <property type="entry name" value="Ribonuclease Z/Hydroxyacylglutathione hydrolase-like"/>
    <property type="match status" value="1"/>
</dbReference>
<dbReference type="EMBL" id="FOLH01000004">
    <property type="protein sequence ID" value="SFC33566.1"/>
    <property type="molecule type" value="Genomic_DNA"/>
</dbReference>
<dbReference type="AlphaFoldDB" id="A0A1I1IBA9"/>
<dbReference type="CDD" id="cd07735">
    <property type="entry name" value="class_II_PDE_MBL-fold"/>
    <property type="match status" value="1"/>
</dbReference>
<reference evidence="2 3" key="1">
    <citation type="submission" date="2016-10" db="EMBL/GenBank/DDBJ databases">
        <authorList>
            <person name="de Groot N.N."/>
        </authorList>
    </citation>
    <scope>NUCLEOTIDE SEQUENCE [LARGE SCALE GENOMIC DNA]</scope>
    <source>
        <strain evidence="2 3">DSM 18438</strain>
    </source>
</reference>
<dbReference type="InterPro" id="IPR036866">
    <property type="entry name" value="RibonucZ/Hydroxyglut_hydro"/>
</dbReference>
<dbReference type="Pfam" id="PF12706">
    <property type="entry name" value="Lactamase_B_2"/>
    <property type="match status" value="1"/>
</dbReference>
<organism evidence="2 3">
    <name type="scientific">Marinospirillum celere</name>
    <dbReference type="NCBI Taxonomy" id="1122252"/>
    <lineage>
        <taxon>Bacteria</taxon>
        <taxon>Pseudomonadati</taxon>
        <taxon>Pseudomonadota</taxon>
        <taxon>Gammaproteobacteria</taxon>
        <taxon>Oceanospirillales</taxon>
        <taxon>Oceanospirillaceae</taxon>
        <taxon>Marinospirillum</taxon>
    </lineage>
</organism>
<dbReference type="GO" id="GO:0006198">
    <property type="term" value="P:cAMP catabolic process"/>
    <property type="evidence" value="ECO:0007669"/>
    <property type="project" value="InterPro"/>
</dbReference>
<dbReference type="OrthoDB" id="9803916at2"/>
<dbReference type="PANTHER" id="PTHR46504">
    <property type="entry name" value="TRNASE Z TRZ1"/>
    <property type="match status" value="1"/>
</dbReference>
<dbReference type="GO" id="GO:0004115">
    <property type="term" value="F:3',5'-cyclic-AMP phosphodiesterase activity"/>
    <property type="evidence" value="ECO:0007669"/>
    <property type="project" value="InterPro"/>
</dbReference>
<sequence length="257" mass="29014">MKVEILGCSGGMGLGQQTTCYRINEHTLLDAGSGLGNLPQKELLKIETIFITHSHLDHICFLPLLIDNLFEFIKKPIQVYALPEALDTLQEHIFNWKIWPDFSTLPNATNPVVNFNPVKIGEKITVKGISYTPFPVEHIVPTCGYHLQSDTGKSLAFTGDTTYGEQVVKTINQLGQLDVLMTECAFPDRLFELGKVSKHLTPTMVEDLINNLEQPPREIWLSHLKPSQQLEIRSELEKLDLKATRLKVLEPCTHFQV</sequence>
<dbReference type="PRINTS" id="PR00388">
    <property type="entry name" value="PDIESTERASE2"/>
</dbReference>
<evidence type="ECO:0000313" key="3">
    <source>
        <dbReference type="Proteomes" id="UP000199058"/>
    </source>
</evidence>
<dbReference type="PANTHER" id="PTHR46504:SF2">
    <property type="entry name" value="TRNASE Z TRZ1"/>
    <property type="match status" value="1"/>
</dbReference>
<dbReference type="SMART" id="SM00849">
    <property type="entry name" value="Lactamase_B"/>
    <property type="match status" value="1"/>
</dbReference>
<dbReference type="Proteomes" id="UP000199058">
    <property type="component" value="Unassembled WGS sequence"/>
</dbReference>
<evidence type="ECO:0000259" key="1">
    <source>
        <dbReference type="SMART" id="SM00849"/>
    </source>
</evidence>
<dbReference type="InterPro" id="IPR000396">
    <property type="entry name" value="Pdiesterase2"/>
</dbReference>
<keyword evidence="3" id="KW-1185">Reference proteome</keyword>
<name>A0A1I1IBA9_9GAMM</name>
<dbReference type="STRING" id="1122252.SAMN05660443_2332"/>